<feature type="region of interest" description="Disordered" evidence="1">
    <location>
        <begin position="77"/>
        <end position="118"/>
    </location>
</feature>
<sequence length="118" mass="13904">MDAQESRESMRSEAITTSWLKEEEMAQHFQEEINKMARESNNPWDSDDVEQSWLSFKKIILDAARLVCGEKRAGSRFKRSPIMSRRRSRKRRKHGGTSLAREHLQPMKSTRKEGTRPR</sequence>
<name>A0A9P0EFW0_NEZVI</name>
<feature type="region of interest" description="Disordered" evidence="1">
    <location>
        <begin position="1"/>
        <end position="21"/>
    </location>
</feature>
<proteinExistence type="predicted"/>
<feature type="compositionally biased region" description="Basic and acidic residues" evidence="1">
    <location>
        <begin position="100"/>
        <end position="118"/>
    </location>
</feature>
<organism evidence="2 3">
    <name type="scientific">Nezara viridula</name>
    <name type="common">Southern green stink bug</name>
    <name type="synonym">Cimex viridulus</name>
    <dbReference type="NCBI Taxonomy" id="85310"/>
    <lineage>
        <taxon>Eukaryota</taxon>
        <taxon>Metazoa</taxon>
        <taxon>Ecdysozoa</taxon>
        <taxon>Arthropoda</taxon>
        <taxon>Hexapoda</taxon>
        <taxon>Insecta</taxon>
        <taxon>Pterygota</taxon>
        <taxon>Neoptera</taxon>
        <taxon>Paraneoptera</taxon>
        <taxon>Hemiptera</taxon>
        <taxon>Heteroptera</taxon>
        <taxon>Panheteroptera</taxon>
        <taxon>Pentatomomorpha</taxon>
        <taxon>Pentatomoidea</taxon>
        <taxon>Pentatomidae</taxon>
        <taxon>Pentatominae</taxon>
        <taxon>Nezara</taxon>
    </lineage>
</organism>
<accession>A0A9P0EFW0</accession>
<feature type="compositionally biased region" description="Basic residues" evidence="1">
    <location>
        <begin position="77"/>
        <end position="95"/>
    </location>
</feature>
<evidence type="ECO:0000256" key="1">
    <source>
        <dbReference type="SAM" id="MobiDB-lite"/>
    </source>
</evidence>
<feature type="compositionally biased region" description="Basic and acidic residues" evidence="1">
    <location>
        <begin position="1"/>
        <end position="11"/>
    </location>
</feature>
<gene>
    <name evidence="2" type="ORF">NEZAVI_LOCUS4908</name>
</gene>
<keyword evidence="3" id="KW-1185">Reference proteome</keyword>
<evidence type="ECO:0000313" key="2">
    <source>
        <dbReference type="EMBL" id="CAH1394392.1"/>
    </source>
</evidence>
<dbReference type="OrthoDB" id="10498547at2759"/>
<protein>
    <submittedName>
        <fullName evidence="2">Uncharacterized protein</fullName>
    </submittedName>
</protein>
<reference evidence="2" key="1">
    <citation type="submission" date="2022-01" db="EMBL/GenBank/DDBJ databases">
        <authorList>
            <person name="King R."/>
        </authorList>
    </citation>
    <scope>NUCLEOTIDE SEQUENCE</scope>
</reference>
<dbReference type="AlphaFoldDB" id="A0A9P0EFW0"/>
<dbReference type="EMBL" id="OV725078">
    <property type="protein sequence ID" value="CAH1394392.1"/>
    <property type="molecule type" value="Genomic_DNA"/>
</dbReference>
<dbReference type="Proteomes" id="UP001152798">
    <property type="component" value="Chromosome 2"/>
</dbReference>
<evidence type="ECO:0000313" key="3">
    <source>
        <dbReference type="Proteomes" id="UP001152798"/>
    </source>
</evidence>